<name>A0ABS7QQJ9_9ACTN</name>
<dbReference type="PROSITE" id="PS50075">
    <property type="entry name" value="CARRIER"/>
    <property type="match status" value="1"/>
</dbReference>
<evidence type="ECO:0000259" key="4">
    <source>
        <dbReference type="PROSITE" id="PS50075"/>
    </source>
</evidence>
<dbReference type="PANTHER" id="PTHR45527:SF1">
    <property type="entry name" value="FATTY ACID SYNTHASE"/>
    <property type="match status" value="1"/>
</dbReference>
<dbReference type="Gene3D" id="3.30.300.30">
    <property type="match status" value="1"/>
</dbReference>
<dbReference type="InterPro" id="IPR042099">
    <property type="entry name" value="ANL_N_sf"/>
</dbReference>
<dbReference type="Pfam" id="PF00550">
    <property type="entry name" value="PP-binding"/>
    <property type="match status" value="1"/>
</dbReference>
<dbReference type="InterPro" id="IPR000873">
    <property type="entry name" value="AMP-dep_synth/lig_dom"/>
</dbReference>
<accession>A0ABS7QQJ9</accession>
<evidence type="ECO:0000313" key="5">
    <source>
        <dbReference type="EMBL" id="MBY8885474.1"/>
    </source>
</evidence>
<organism evidence="5 6">
    <name type="scientific">Streptantibioticus parmotrematis</name>
    <dbReference type="NCBI Taxonomy" id="2873249"/>
    <lineage>
        <taxon>Bacteria</taxon>
        <taxon>Bacillati</taxon>
        <taxon>Actinomycetota</taxon>
        <taxon>Actinomycetes</taxon>
        <taxon>Kitasatosporales</taxon>
        <taxon>Streptomycetaceae</taxon>
        <taxon>Streptantibioticus</taxon>
    </lineage>
</organism>
<keyword evidence="6" id="KW-1185">Reference proteome</keyword>
<dbReference type="PROSITE" id="PS00455">
    <property type="entry name" value="AMP_BINDING"/>
    <property type="match status" value="1"/>
</dbReference>
<dbReference type="InterPro" id="IPR020806">
    <property type="entry name" value="PKS_PP-bd"/>
</dbReference>
<feature type="region of interest" description="Disordered" evidence="3">
    <location>
        <begin position="497"/>
        <end position="517"/>
    </location>
</feature>
<dbReference type="Gene3D" id="3.40.50.12780">
    <property type="entry name" value="N-terminal domain of ligase-like"/>
    <property type="match status" value="1"/>
</dbReference>
<dbReference type="Pfam" id="PF00501">
    <property type="entry name" value="AMP-binding"/>
    <property type="match status" value="1"/>
</dbReference>
<dbReference type="Pfam" id="PF13193">
    <property type="entry name" value="AMP-binding_C"/>
    <property type="match status" value="1"/>
</dbReference>
<dbReference type="EMBL" id="JAINVZ010000006">
    <property type="protein sequence ID" value="MBY8885474.1"/>
    <property type="molecule type" value="Genomic_DNA"/>
</dbReference>
<dbReference type="Gene3D" id="1.10.1200.10">
    <property type="entry name" value="ACP-like"/>
    <property type="match status" value="1"/>
</dbReference>
<dbReference type="InterPro" id="IPR036736">
    <property type="entry name" value="ACP-like_sf"/>
</dbReference>
<reference evidence="5 6" key="1">
    <citation type="submission" date="2021-08" db="EMBL/GenBank/DDBJ databases">
        <title>Streptomyces sp. PTM05 isolated from lichen.</title>
        <authorList>
            <person name="Somphong A."/>
            <person name="Phongsopitanun W."/>
            <person name="Tanasupawat S."/>
        </authorList>
    </citation>
    <scope>NUCLEOTIDE SEQUENCE [LARGE SCALE GENOMIC DNA]</scope>
    <source>
        <strain evidence="5 6">Ptm05</strain>
    </source>
</reference>
<gene>
    <name evidence="5" type="ORF">K7472_11515</name>
</gene>
<dbReference type="InterPro" id="IPR009081">
    <property type="entry name" value="PP-bd_ACP"/>
</dbReference>
<dbReference type="RefSeq" id="WP_222976904.1">
    <property type="nucleotide sequence ID" value="NZ_JAINVZ010000006.1"/>
</dbReference>
<evidence type="ECO:0000256" key="2">
    <source>
        <dbReference type="ARBA" id="ARBA00022553"/>
    </source>
</evidence>
<dbReference type="SUPFAM" id="SSF56801">
    <property type="entry name" value="Acetyl-CoA synthetase-like"/>
    <property type="match status" value="1"/>
</dbReference>
<dbReference type="Proteomes" id="UP001198565">
    <property type="component" value="Unassembled WGS sequence"/>
</dbReference>
<protein>
    <submittedName>
        <fullName evidence="5">Non-ribosomal peptide synthetase</fullName>
    </submittedName>
</protein>
<dbReference type="InterPro" id="IPR045851">
    <property type="entry name" value="AMP-bd_C_sf"/>
</dbReference>
<feature type="domain" description="Carrier" evidence="4">
    <location>
        <begin position="525"/>
        <end position="600"/>
    </location>
</feature>
<dbReference type="InterPro" id="IPR025110">
    <property type="entry name" value="AMP-bd_C"/>
</dbReference>
<comment type="caution">
    <text evidence="5">The sequence shown here is derived from an EMBL/GenBank/DDBJ whole genome shotgun (WGS) entry which is preliminary data.</text>
</comment>
<dbReference type="InterPro" id="IPR010071">
    <property type="entry name" value="AA_adenyl_dom"/>
</dbReference>
<dbReference type="SUPFAM" id="SSF47336">
    <property type="entry name" value="ACP-like"/>
    <property type="match status" value="1"/>
</dbReference>
<proteinExistence type="predicted"/>
<evidence type="ECO:0000256" key="1">
    <source>
        <dbReference type="ARBA" id="ARBA00022450"/>
    </source>
</evidence>
<sequence>MSADQALEPLGSLPTLFERTVSRHGGRTALVVDAPPQGAPRPRVGSSLTYARLNSLANQAARQLRSHGVERGTAVGLHLDRSAELYVVMLGVLKAGGHVVPLNPAHPRRMLDHIVTEARVRLVVHQQEEADPPRWSGAEDLTADELLVQASRLADGDLAPVASPEDTAFVLYTSGSTGRPKGTRIAHRGLARLALPVPGLALTEEDCLLQQAAPSFAASMNEVWLTFLNGAKLAVLPPGLPSLSVVRRIVEEQGVTLLSLPCGLFNLLVDNEPAALAKLRAVFVSGDFPSPRHLRRAAREPSVRIFNGYGCTENSAISALFPVDPDALTDSDPVPVGKPLPLVGMAVVDERLTACPPGDPGELVVSGAGLALGYVDAALGEGRFVTSPETGETVYRTGDRAYVTADGDIVVTGRGDGQVKVRGYRVETGAVELALRAVESIDQAVVKPFRDADGEARLVAFCTTRDGEALDAMALSTALMAELPDYMVPSTYHHLDRMPTTVNGKTDRSALTEPDDVQERKRANPMANPLEGVVLQVWRDIIGDPEVAVDDPFLGHGGNSLHFVQLASTLEKVLAVKVTAEEIFRNGDVRKLAAHIEEKRASGLPR</sequence>
<keyword evidence="2" id="KW-0597">Phosphoprotein</keyword>
<dbReference type="SMART" id="SM00823">
    <property type="entry name" value="PKS_PP"/>
    <property type="match status" value="1"/>
</dbReference>
<evidence type="ECO:0000313" key="6">
    <source>
        <dbReference type="Proteomes" id="UP001198565"/>
    </source>
</evidence>
<dbReference type="PANTHER" id="PTHR45527">
    <property type="entry name" value="NONRIBOSOMAL PEPTIDE SYNTHETASE"/>
    <property type="match status" value="1"/>
</dbReference>
<dbReference type="NCBIfam" id="TIGR01733">
    <property type="entry name" value="AA-adenyl-dom"/>
    <property type="match status" value="1"/>
</dbReference>
<dbReference type="InterPro" id="IPR020845">
    <property type="entry name" value="AMP-binding_CS"/>
</dbReference>
<keyword evidence="1" id="KW-0596">Phosphopantetheine</keyword>
<evidence type="ECO:0000256" key="3">
    <source>
        <dbReference type="SAM" id="MobiDB-lite"/>
    </source>
</evidence>